<reference key="2">
    <citation type="submission" date="2011-10" db="EMBL/GenBank/DDBJ databases">
        <title>The genome and transcriptome sequence of Clonorchis sinensis provide insights into the carcinogenic liver fluke.</title>
        <authorList>
            <person name="Wang X."/>
            <person name="Huang Y."/>
            <person name="Chen W."/>
            <person name="Liu H."/>
            <person name="Guo L."/>
            <person name="Chen Y."/>
            <person name="Luo F."/>
            <person name="Zhou W."/>
            <person name="Sun J."/>
            <person name="Mao Q."/>
            <person name="Liang P."/>
            <person name="Zhou C."/>
            <person name="Tian Y."/>
            <person name="Men J."/>
            <person name="Lv X."/>
            <person name="Huang L."/>
            <person name="Zhou J."/>
            <person name="Hu Y."/>
            <person name="Li R."/>
            <person name="Zhang F."/>
            <person name="Lei H."/>
            <person name="Li X."/>
            <person name="Hu X."/>
            <person name="Liang C."/>
            <person name="Xu J."/>
            <person name="Wu Z."/>
            <person name="Yu X."/>
        </authorList>
    </citation>
    <scope>NUCLEOTIDE SEQUENCE</scope>
    <source>
        <strain>Henan</strain>
    </source>
</reference>
<dbReference type="GO" id="GO:0000981">
    <property type="term" value="F:DNA-binding transcription factor activity, RNA polymerase II-specific"/>
    <property type="evidence" value="ECO:0007669"/>
    <property type="project" value="TreeGrafter"/>
</dbReference>
<dbReference type="GO" id="GO:0005634">
    <property type="term" value="C:nucleus"/>
    <property type="evidence" value="ECO:0007669"/>
    <property type="project" value="UniProtKB-SubCell"/>
</dbReference>
<dbReference type="CDD" id="cd11423">
    <property type="entry name" value="bHLH_TS_musculin_like"/>
    <property type="match status" value="1"/>
</dbReference>
<dbReference type="InterPro" id="IPR036638">
    <property type="entry name" value="HLH_DNA-bd_sf"/>
</dbReference>
<evidence type="ECO:0000256" key="3">
    <source>
        <dbReference type="ARBA" id="ARBA00023125"/>
    </source>
</evidence>
<dbReference type="PANTHER" id="PTHR23349:SF72">
    <property type="entry name" value="HLH54F"/>
    <property type="match status" value="1"/>
</dbReference>
<dbReference type="GO" id="GO:0032502">
    <property type="term" value="P:developmental process"/>
    <property type="evidence" value="ECO:0007669"/>
    <property type="project" value="TreeGrafter"/>
</dbReference>
<accession>G7YM12</accession>
<dbReference type="SMART" id="SM00353">
    <property type="entry name" value="HLH"/>
    <property type="match status" value="1"/>
</dbReference>
<name>G7YM12_CLOSI</name>
<evidence type="ECO:0000313" key="8">
    <source>
        <dbReference type="EMBL" id="GAA53993.1"/>
    </source>
</evidence>
<dbReference type="InterPro" id="IPR011598">
    <property type="entry name" value="bHLH_dom"/>
</dbReference>
<feature type="domain" description="BHLH" evidence="7">
    <location>
        <begin position="25"/>
        <end position="77"/>
    </location>
</feature>
<evidence type="ECO:0000313" key="9">
    <source>
        <dbReference type="Proteomes" id="UP000008909"/>
    </source>
</evidence>
<evidence type="ECO:0000256" key="1">
    <source>
        <dbReference type="ARBA" id="ARBA00004123"/>
    </source>
</evidence>
<feature type="compositionally biased region" description="Polar residues" evidence="6">
    <location>
        <begin position="20"/>
        <end position="29"/>
    </location>
</feature>
<protein>
    <submittedName>
        <fullName evidence="8">Transcription factor 21</fullName>
    </submittedName>
</protein>
<keyword evidence="5" id="KW-0539">Nucleus</keyword>
<sequence length="372" mass="41557">MSDSLLVTSGGKRRGRKPGLNSTVAQRSAANARERSRMRVLSGAFVELKGALPWVPKDTKLSKLDTLKLAAGYIAYLRRILDTASDSDDSPQEDGMTCSNSPEKSLGLFSLTTHTEQSLKSCLETSRLQHFRTAHDRSTNELEFYPGRATCELGPSLCQEIRPFLGIPSDCIYSEDIFSNENKTSRNKDIVPESKFGSTPPQDHCLSTVHSKNSWQTYHCSNKGETCDLTRCLSIHPAEQDDCFDVRKSPMQDNKAFTISASESPDYSADRSEHAVSHFHPLMREHMTSSYGSEAAVLNTELSRLLSPTIKTLWSTNRLDDMCPDVSHLSQRKYTTDFLNSSQSVYPIRDINADRLFTAVGAKYPEAYFTKV</sequence>
<feature type="region of interest" description="Disordered" evidence="6">
    <location>
        <begin position="1"/>
        <end position="31"/>
    </location>
</feature>
<dbReference type="Gene3D" id="4.10.280.10">
    <property type="entry name" value="Helix-loop-helix DNA-binding domain"/>
    <property type="match status" value="1"/>
</dbReference>
<evidence type="ECO:0000256" key="6">
    <source>
        <dbReference type="SAM" id="MobiDB-lite"/>
    </source>
</evidence>
<dbReference type="GO" id="GO:0000977">
    <property type="term" value="F:RNA polymerase II transcription regulatory region sequence-specific DNA binding"/>
    <property type="evidence" value="ECO:0007669"/>
    <property type="project" value="TreeGrafter"/>
</dbReference>
<evidence type="ECO:0000259" key="7">
    <source>
        <dbReference type="PROSITE" id="PS50888"/>
    </source>
</evidence>
<dbReference type="AlphaFoldDB" id="G7YM12"/>
<evidence type="ECO:0000256" key="4">
    <source>
        <dbReference type="ARBA" id="ARBA00023163"/>
    </source>
</evidence>
<dbReference type="Proteomes" id="UP000008909">
    <property type="component" value="Unassembled WGS sequence"/>
</dbReference>
<dbReference type="FunFam" id="4.10.280.10:FF:000010">
    <property type="entry name" value="Scleraxis bHLH transcription factor"/>
    <property type="match status" value="1"/>
</dbReference>
<dbReference type="InterPro" id="IPR050283">
    <property type="entry name" value="E-box_TF_Regulators"/>
</dbReference>
<proteinExistence type="predicted"/>
<organism evidence="8 9">
    <name type="scientific">Clonorchis sinensis</name>
    <name type="common">Chinese liver fluke</name>
    <dbReference type="NCBI Taxonomy" id="79923"/>
    <lineage>
        <taxon>Eukaryota</taxon>
        <taxon>Metazoa</taxon>
        <taxon>Spiralia</taxon>
        <taxon>Lophotrochozoa</taxon>
        <taxon>Platyhelminthes</taxon>
        <taxon>Trematoda</taxon>
        <taxon>Digenea</taxon>
        <taxon>Opisthorchiida</taxon>
        <taxon>Opisthorchiata</taxon>
        <taxon>Opisthorchiidae</taxon>
        <taxon>Clonorchis</taxon>
    </lineage>
</organism>
<dbReference type="SUPFAM" id="SSF47459">
    <property type="entry name" value="HLH, helix-loop-helix DNA-binding domain"/>
    <property type="match status" value="1"/>
</dbReference>
<evidence type="ECO:0000256" key="5">
    <source>
        <dbReference type="ARBA" id="ARBA00023242"/>
    </source>
</evidence>
<keyword evidence="3" id="KW-0238">DNA-binding</keyword>
<keyword evidence="4" id="KW-0804">Transcription</keyword>
<reference evidence="8" key="1">
    <citation type="journal article" date="2011" name="Genome Biol.">
        <title>The draft genome of the carcinogenic human liver fluke Clonorchis sinensis.</title>
        <authorList>
            <person name="Wang X."/>
            <person name="Chen W."/>
            <person name="Huang Y."/>
            <person name="Sun J."/>
            <person name="Men J."/>
            <person name="Liu H."/>
            <person name="Luo F."/>
            <person name="Guo L."/>
            <person name="Lv X."/>
            <person name="Deng C."/>
            <person name="Zhou C."/>
            <person name="Fan Y."/>
            <person name="Li X."/>
            <person name="Huang L."/>
            <person name="Hu Y."/>
            <person name="Liang C."/>
            <person name="Hu X."/>
            <person name="Xu J."/>
            <person name="Yu X."/>
        </authorList>
    </citation>
    <scope>NUCLEOTIDE SEQUENCE [LARGE SCALE GENOMIC DNA]</scope>
    <source>
        <strain evidence="8">Henan</strain>
    </source>
</reference>
<keyword evidence="2" id="KW-0805">Transcription regulation</keyword>
<gene>
    <name evidence="8" type="ORF">CLF_111822</name>
</gene>
<dbReference type="PROSITE" id="PS50888">
    <property type="entry name" value="BHLH"/>
    <property type="match status" value="1"/>
</dbReference>
<evidence type="ECO:0000256" key="2">
    <source>
        <dbReference type="ARBA" id="ARBA00023015"/>
    </source>
</evidence>
<dbReference type="PANTHER" id="PTHR23349">
    <property type="entry name" value="BASIC HELIX-LOOP-HELIX TRANSCRIPTION FACTOR, TWIST"/>
    <property type="match status" value="1"/>
</dbReference>
<dbReference type="EMBL" id="DF143678">
    <property type="protein sequence ID" value="GAA53993.1"/>
    <property type="molecule type" value="Genomic_DNA"/>
</dbReference>
<keyword evidence="9" id="KW-1185">Reference proteome</keyword>
<dbReference type="Pfam" id="PF00010">
    <property type="entry name" value="HLH"/>
    <property type="match status" value="1"/>
</dbReference>
<comment type="subcellular location">
    <subcellularLocation>
        <location evidence="1">Nucleus</location>
    </subcellularLocation>
</comment>
<dbReference type="GO" id="GO:0046983">
    <property type="term" value="F:protein dimerization activity"/>
    <property type="evidence" value="ECO:0007669"/>
    <property type="project" value="InterPro"/>
</dbReference>